<reference evidence="9" key="1">
    <citation type="submission" date="2016-06" db="UniProtKB">
        <authorList>
            <consortium name="WormBaseParasite"/>
        </authorList>
    </citation>
    <scope>IDENTIFICATION</scope>
</reference>
<evidence type="ECO:0000259" key="5">
    <source>
        <dbReference type="PROSITE" id="PS50002"/>
    </source>
</evidence>
<protein>
    <submittedName>
        <fullName evidence="9">SH3 domain-containing protein</fullName>
    </submittedName>
</protein>
<feature type="compositionally biased region" description="Polar residues" evidence="4">
    <location>
        <begin position="431"/>
        <end position="457"/>
    </location>
</feature>
<dbReference type="Pfam" id="PF00018">
    <property type="entry name" value="SH3_1"/>
    <property type="match status" value="1"/>
</dbReference>
<dbReference type="CDD" id="cd00174">
    <property type="entry name" value="SH3"/>
    <property type="match status" value="1"/>
</dbReference>
<evidence type="ECO:0000313" key="7">
    <source>
        <dbReference type="EMBL" id="VDK82541.1"/>
    </source>
</evidence>
<name>A0A182EEG6_ONCOC</name>
<dbReference type="GO" id="GO:0005886">
    <property type="term" value="C:plasma membrane"/>
    <property type="evidence" value="ECO:0007669"/>
    <property type="project" value="TreeGrafter"/>
</dbReference>
<dbReference type="InterPro" id="IPR001452">
    <property type="entry name" value="SH3_domain"/>
</dbReference>
<feature type="compositionally biased region" description="Low complexity" evidence="4">
    <location>
        <begin position="32"/>
        <end position="49"/>
    </location>
</feature>
<organism evidence="9">
    <name type="scientific">Onchocerca ochengi</name>
    <name type="common">Filarial nematode worm</name>
    <dbReference type="NCBI Taxonomy" id="42157"/>
    <lineage>
        <taxon>Eukaryota</taxon>
        <taxon>Metazoa</taxon>
        <taxon>Ecdysozoa</taxon>
        <taxon>Nematoda</taxon>
        <taxon>Chromadorea</taxon>
        <taxon>Rhabditida</taxon>
        <taxon>Spirurina</taxon>
        <taxon>Spiruromorpha</taxon>
        <taxon>Filarioidea</taxon>
        <taxon>Onchocercidae</taxon>
        <taxon>Onchocerca</taxon>
    </lineage>
</organism>
<feature type="region of interest" description="Disordered" evidence="4">
    <location>
        <begin position="431"/>
        <end position="481"/>
    </location>
</feature>
<dbReference type="SMART" id="SM00326">
    <property type="entry name" value="SH3"/>
    <property type="match status" value="1"/>
</dbReference>
<dbReference type="Gene3D" id="1.20.1270.60">
    <property type="entry name" value="Arfaptin homology (AH) domain/BAR domain"/>
    <property type="match status" value="1"/>
</dbReference>
<gene>
    <name evidence="7" type="ORF">NOO_LOCUS6473</name>
</gene>
<dbReference type="PRINTS" id="PR00452">
    <property type="entry name" value="SH3DOMAIN"/>
</dbReference>
<feature type="domain" description="SH3" evidence="5">
    <location>
        <begin position="479"/>
        <end position="537"/>
    </location>
</feature>
<feature type="compositionally biased region" description="Polar residues" evidence="4">
    <location>
        <begin position="387"/>
        <end position="406"/>
    </location>
</feature>
<dbReference type="InterPro" id="IPR001060">
    <property type="entry name" value="FCH_dom"/>
</dbReference>
<evidence type="ECO:0000259" key="6">
    <source>
        <dbReference type="PROSITE" id="PS51741"/>
    </source>
</evidence>
<dbReference type="GO" id="GO:0007010">
    <property type="term" value="P:cytoskeleton organization"/>
    <property type="evidence" value="ECO:0007669"/>
    <property type="project" value="TreeGrafter"/>
</dbReference>
<keyword evidence="3" id="KW-0175">Coiled coil</keyword>
<reference evidence="7 8" key="2">
    <citation type="submission" date="2018-08" db="EMBL/GenBank/DDBJ databases">
        <authorList>
            <person name="Laetsch R D."/>
            <person name="Stevens L."/>
            <person name="Kumar S."/>
            <person name="Blaxter L. M."/>
        </authorList>
    </citation>
    <scope>NUCLEOTIDE SEQUENCE [LARGE SCALE GENOMIC DNA]</scope>
</reference>
<feature type="compositionally biased region" description="Acidic residues" evidence="4">
    <location>
        <begin position="21"/>
        <end position="31"/>
    </location>
</feature>
<sequence length="537" mass="61624">MMITALLLIMMDNNNMNDESNSIDDDDDDNNTDGSYNSTDEDNSNNIDVTSDDDDDNNIDDMTDTTSFYDIGGYRENVRRYKDGIEQLTDIQTMIKERMDIETNYSKCLQIYYDKWSNHVDGLAKSAIQVVWKDVLDESMELQRLHANVRDRICDEILKTVTLYLKENHHPSAFRASKETREVEDDFERAQRSWRRQFEKVEKAKKAYHGAARLERSAQIQMKNACGDAALSPDMQSRYHDRYQKCQDELMKSEKVYRSALDDLYLLKKNYVSHMNDVFEACQLKELKRLKFTFEMLSNLQKVCSDLASATKLNHLHLNLEKKLTTDNTRFNNDLENWSKKYGPECETKWPAFEPFIPSLNSITSRKKKKDGEVVLMKQTFKDDDGQNNYSTKSSISQNTQLTTPDTPIKASIPVVAEIVVDRANGTLSKNKTTVTQNCKEPTSSVSTYSHNDQSSLVIPDRDNASSNPGESSPTEHVKHPYTAKVLHDYDAQDDDELSLTKGEKIIVISGPDHLNWSLGMKNERTGFFPASFVEKL</sequence>
<keyword evidence="1 2" id="KW-0728">SH3 domain</keyword>
<accession>A0A182EEG6</accession>
<dbReference type="PROSITE" id="PS51741">
    <property type="entry name" value="F_BAR"/>
    <property type="match status" value="1"/>
</dbReference>
<dbReference type="PANTHER" id="PTHR23065">
    <property type="entry name" value="PROLINE-SERINE-THREONINE PHOSPHATASE INTERACTING PROTEIN 1"/>
    <property type="match status" value="1"/>
</dbReference>
<feature type="region of interest" description="Disordered" evidence="4">
    <location>
        <begin position="18"/>
        <end position="60"/>
    </location>
</feature>
<dbReference type="InterPro" id="IPR036028">
    <property type="entry name" value="SH3-like_dom_sf"/>
</dbReference>
<dbReference type="Proteomes" id="UP000271087">
    <property type="component" value="Unassembled WGS sequence"/>
</dbReference>
<dbReference type="WBParaSite" id="nOo.2.0.1.t06473-RA">
    <property type="protein sequence ID" value="nOo.2.0.1.t06473-RA"/>
    <property type="gene ID" value="nOo.2.0.1.g06473"/>
</dbReference>
<keyword evidence="8" id="KW-1185">Reference proteome</keyword>
<dbReference type="PANTHER" id="PTHR23065:SF11">
    <property type="entry name" value="SYNDAPIN, ISOFORM C"/>
    <property type="match status" value="1"/>
</dbReference>
<dbReference type="FunFam" id="1.20.1270.60:FF:000205">
    <property type="entry name" value="Protein kinase C and casein kinase substrate in neurons protein 1"/>
    <property type="match status" value="1"/>
</dbReference>
<dbReference type="STRING" id="42157.A0A182EEG6"/>
<dbReference type="PROSITE" id="PS50002">
    <property type="entry name" value="SH3"/>
    <property type="match status" value="1"/>
</dbReference>
<dbReference type="Pfam" id="PF00611">
    <property type="entry name" value="FCH"/>
    <property type="match status" value="1"/>
</dbReference>
<evidence type="ECO:0000256" key="4">
    <source>
        <dbReference type="SAM" id="MobiDB-lite"/>
    </source>
</evidence>
<proteinExistence type="predicted"/>
<evidence type="ECO:0000256" key="3">
    <source>
        <dbReference type="PROSITE-ProRule" id="PRU01077"/>
    </source>
</evidence>
<dbReference type="InterPro" id="IPR031160">
    <property type="entry name" value="F_BAR_dom"/>
</dbReference>
<evidence type="ECO:0000256" key="2">
    <source>
        <dbReference type="PROSITE-ProRule" id="PRU00192"/>
    </source>
</evidence>
<dbReference type="InterPro" id="IPR027267">
    <property type="entry name" value="AH/BAR_dom_sf"/>
</dbReference>
<dbReference type="SUPFAM" id="SSF103657">
    <property type="entry name" value="BAR/IMD domain-like"/>
    <property type="match status" value="1"/>
</dbReference>
<dbReference type="SUPFAM" id="SSF50044">
    <property type="entry name" value="SH3-domain"/>
    <property type="match status" value="1"/>
</dbReference>
<evidence type="ECO:0000313" key="8">
    <source>
        <dbReference type="Proteomes" id="UP000271087"/>
    </source>
</evidence>
<dbReference type="GO" id="GO:0097320">
    <property type="term" value="P:plasma membrane tubulation"/>
    <property type="evidence" value="ECO:0007669"/>
    <property type="project" value="TreeGrafter"/>
</dbReference>
<evidence type="ECO:0000313" key="9">
    <source>
        <dbReference type="WBParaSite" id="nOo.2.0.1.t06473-RA"/>
    </source>
</evidence>
<dbReference type="GO" id="GO:0005768">
    <property type="term" value="C:endosome"/>
    <property type="evidence" value="ECO:0007669"/>
    <property type="project" value="TreeGrafter"/>
</dbReference>
<evidence type="ECO:0000256" key="1">
    <source>
        <dbReference type="ARBA" id="ARBA00022443"/>
    </source>
</evidence>
<dbReference type="SMART" id="SM00055">
    <property type="entry name" value="FCH"/>
    <property type="match status" value="1"/>
</dbReference>
<dbReference type="GO" id="GO:0005543">
    <property type="term" value="F:phospholipid binding"/>
    <property type="evidence" value="ECO:0007669"/>
    <property type="project" value="TreeGrafter"/>
</dbReference>
<feature type="domain" description="F-BAR" evidence="6">
    <location>
        <begin position="60"/>
        <end position="330"/>
    </location>
</feature>
<dbReference type="OrthoDB" id="10255128at2759"/>
<dbReference type="EMBL" id="UYRW01002022">
    <property type="protein sequence ID" value="VDK82541.1"/>
    <property type="molecule type" value="Genomic_DNA"/>
</dbReference>
<dbReference type="Gene3D" id="2.30.30.40">
    <property type="entry name" value="SH3 Domains"/>
    <property type="match status" value="1"/>
</dbReference>
<feature type="compositionally biased region" description="Acidic residues" evidence="4">
    <location>
        <begin position="50"/>
        <end position="60"/>
    </location>
</feature>
<dbReference type="GO" id="GO:0030100">
    <property type="term" value="P:regulation of endocytosis"/>
    <property type="evidence" value="ECO:0007669"/>
    <property type="project" value="TreeGrafter"/>
</dbReference>
<dbReference type="AlphaFoldDB" id="A0A182EEG6"/>
<feature type="region of interest" description="Disordered" evidence="4">
    <location>
        <begin position="383"/>
        <end position="407"/>
    </location>
</feature>